<dbReference type="Gene3D" id="1.20.1070.10">
    <property type="entry name" value="Rhodopsin 7-helix transmembrane proteins"/>
    <property type="match status" value="1"/>
</dbReference>
<proteinExistence type="predicted"/>
<comment type="subcellular location">
    <subcellularLocation>
        <location evidence="1">Cell membrane</location>
        <topology evidence="1">Multi-pass membrane protein</topology>
    </subcellularLocation>
</comment>
<evidence type="ECO:0000256" key="6">
    <source>
        <dbReference type="SAM" id="Phobius"/>
    </source>
</evidence>
<feature type="transmembrane region" description="Helical" evidence="6">
    <location>
        <begin position="256"/>
        <end position="276"/>
    </location>
</feature>
<dbReference type="PROSITE" id="PS50262">
    <property type="entry name" value="G_PROTEIN_RECEP_F1_2"/>
    <property type="match status" value="1"/>
</dbReference>
<dbReference type="Proteomes" id="UP000001593">
    <property type="component" value="Unassembled WGS sequence"/>
</dbReference>
<keyword evidence="9" id="KW-1185">Reference proteome</keyword>
<dbReference type="PANTHER" id="PTHR22750">
    <property type="entry name" value="G-PROTEIN COUPLED RECEPTOR"/>
    <property type="match status" value="1"/>
</dbReference>
<dbReference type="InterPro" id="IPR017452">
    <property type="entry name" value="GPCR_Rhodpsn_7TM"/>
</dbReference>
<evidence type="ECO:0000313" key="8">
    <source>
        <dbReference type="EMBL" id="EDO47383.1"/>
    </source>
</evidence>
<dbReference type="GO" id="GO:0007186">
    <property type="term" value="P:G protein-coupled receptor signaling pathway"/>
    <property type="evidence" value="ECO:0000318"/>
    <property type="project" value="GO_Central"/>
</dbReference>
<feature type="transmembrane region" description="Helical" evidence="6">
    <location>
        <begin position="101"/>
        <end position="119"/>
    </location>
</feature>
<dbReference type="HOGENOM" id="CLU_047979_1_0_1"/>
<evidence type="ECO:0000256" key="3">
    <source>
        <dbReference type="ARBA" id="ARBA00022692"/>
    </source>
</evidence>
<evidence type="ECO:0000256" key="4">
    <source>
        <dbReference type="ARBA" id="ARBA00022989"/>
    </source>
</evidence>
<evidence type="ECO:0000256" key="1">
    <source>
        <dbReference type="ARBA" id="ARBA00004651"/>
    </source>
</evidence>
<feature type="transmembrane region" description="Helical" evidence="6">
    <location>
        <begin position="169"/>
        <end position="193"/>
    </location>
</feature>
<feature type="transmembrane region" description="Helical" evidence="6">
    <location>
        <begin position="140"/>
        <end position="163"/>
    </location>
</feature>
<keyword evidence="5 6" id="KW-0472">Membrane</keyword>
<dbReference type="PRINTS" id="PR00237">
    <property type="entry name" value="GPCRRHODOPSN"/>
</dbReference>
<dbReference type="PhylomeDB" id="A7RMP6"/>
<organism evidence="8 9">
    <name type="scientific">Nematostella vectensis</name>
    <name type="common">Starlet sea anemone</name>
    <dbReference type="NCBI Taxonomy" id="45351"/>
    <lineage>
        <taxon>Eukaryota</taxon>
        <taxon>Metazoa</taxon>
        <taxon>Cnidaria</taxon>
        <taxon>Anthozoa</taxon>
        <taxon>Hexacorallia</taxon>
        <taxon>Actiniaria</taxon>
        <taxon>Edwardsiidae</taxon>
        <taxon>Nematostella</taxon>
    </lineage>
</organism>
<dbReference type="CDD" id="cd00637">
    <property type="entry name" value="7tm_classA_rhodopsin-like"/>
    <property type="match status" value="1"/>
</dbReference>
<feature type="transmembrane region" description="Helical" evidence="6">
    <location>
        <begin position="56"/>
        <end position="81"/>
    </location>
</feature>
<dbReference type="EMBL" id="DS469520">
    <property type="protein sequence ID" value="EDO47383.1"/>
    <property type="molecule type" value="Genomic_DNA"/>
</dbReference>
<feature type="domain" description="G-protein coupled receptors family 1 profile" evidence="7">
    <location>
        <begin position="36"/>
        <end position="274"/>
    </location>
</feature>
<accession>A7RMP6</accession>
<dbReference type="GO" id="GO:0005886">
    <property type="term" value="C:plasma membrane"/>
    <property type="evidence" value="ECO:0000318"/>
    <property type="project" value="GO_Central"/>
</dbReference>
<dbReference type="AlphaFoldDB" id="A7RMP6"/>
<evidence type="ECO:0000259" key="7">
    <source>
        <dbReference type="PROSITE" id="PS50262"/>
    </source>
</evidence>
<reference evidence="8 9" key="1">
    <citation type="journal article" date="2007" name="Science">
        <title>Sea anemone genome reveals ancestral eumetazoan gene repertoire and genomic organization.</title>
        <authorList>
            <person name="Putnam N.H."/>
            <person name="Srivastava M."/>
            <person name="Hellsten U."/>
            <person name="Dirks B."/>
            <person name="Chapman J."/>
            <person name="Salamov A."/>
            <person name="Terry A."/>
            <person name="Shapiro H."/>
            <person name="Lindquist E."/>
            <person name="Kapitonov V.V."/>
            <person name="Jurka J."/>
            <person name="Genikhovich G."/>
            <person name="Grigoriev I.V."/>
            <person name="Lucas S.M."/>
            <person name="Steele R.E."/>
            <person name="Finnerty J.R."/>
            <person name="Technau U."/>
            <person name="Martindale M.Q."/>
            <person name="Rokhsar D.S."/>
        </authorList>
    </citation>
    <scope>NUCLEOTIDE SEQUENCE [LARGE SCALE GENOMIC DNA]</scope>
    <source>
        <strain evidence="9">CH2 X CH6</strain>
    </source>
</reference>
<keyword evidence="3 6" id="KW-0812">Transmembrane</keyword>
<dbReference type="InParanoid" id="A7RMP6"/>
<evidence type="ECO:0000256" key="2">
    <source>
        <dbReference type="ARBA" id="ARBA00022475"/>
    </source>
</evidence>
<dbReference type="InterPro" id="IPR000276">
    <property type="entry name" value="GPCR_Rhodpsn"/>
</dbReference>
<name>A7RMP6_NEMVE</name>
<protein>
    <recommendedName>
        <fullName evidence="7">G-protein coupled receptors family 1 profile domain-containing protein</fullName>
    </recommendedName>
</protein>
<evidence type="ECO:0000313" key="9">
    <source>
        <dbReference type="Proteomes" id="UP000001593"/>
    </source>
</evidence>
<feature type="transmembrane region" description="Helical" evidence="6">
    <location>
        <begin position="225"/>
        <end position="244"/>
    </location>
</feature>
<evidence type="ECO:0000256" key="5">
    <source>
        <dbReference type="ARBA" id="ARBA00023136"/>
    </source>
</evidence>
<dbReference type="Pfam" id="PF00001">
    <property type="entry name" value="7tm_1"/>
    <property type="match status" value="1"/>
</dbReference>
<keyword evidence="2" id="KW-1003">Cell membrane</keyword>
<gene>
    <name evidence="8" type="ORF">NEMVEDRAFT_v1g199377</name>
</gene>
<sequence length="334" mass="37358">MPNITCAIAANATDHLNVDVLIASLVLPIGGFVVVSCVAFLAVIQRNARLQTPANLILCSLTVSDLLVGVVSVPMFSAFLFLKASHPDACAFSRLFDVTRYSMYVSAGGSLVQISVFSWDRWEALSQPLKYKTKVTRRKVLTVSGACWVVWIMWLSVILYGMSNRMREICTAVTCCVLVLTPVFFHCALVLTIRAEFRKMTMIPIQRYVTAALLKERRITVTLRYIIGAFLACLLPVMFIWIAYIAGVTSLKRHAFPWAVTLTFFNSCLNPVIYFWRIPGMRSAALRLFCCWCVNERKSRGEPGSRKQGFATGLGKKFSKFHDFLGFYGPVGTL</sequence>
<keyword evidence="4 6" id="KW-1133">Transmembrane helix</keyword>
<dbReference type="SUPFAM" id="SSF81321">
    <property type="entry name" value="Family A G protein-coupled receptor-like"/>
    <property type="match status" value="1"/>
</dbReference>
<feature type="transmembrane region" description="Helical" evidence="6">
    <location>
        <begin position="20"/>
        <end position="44"/>
    </location>
</feature>
<dbReference type="GO" id="GO:0001609">
    <property type="term" value="F:G protein-coupled adenosine receptor activity"/>
    <property type="evidence" value="ECO:0000318"/>
    <property type="project" value="GO_Central"/>
</dbReference>